<feature type="non-terminal residue" evidence="9">
    <location>
        <position position="327"/>
    </location>
</feature>
<dbReference type="InterPro" id="IPR051862">
    <property type="entry name" value="GT-like_domain_containing_1"/>
</dbReference>
<sequence length="327" mass="38537">HKSWAQGYQSFSNHNVQIISLPGQFWKWRMHGGAITLAKQFMDMDFSPDLILATDMLDLTTFLSLTKSRTAQVPNALYFHENQLSYPWSNSDRDVQEKRDHHYGFINLSSALTADHVLFNSQYHHDSFHHDGLRLLKHFPDHNELDIIEKIKEKSRVLYLGMDLSKFDQHKTQAQGNPLVLWNHRWEYDKNPESFFECLYQLQKNDIKFDIVVLGESFHTRPNVFDEAKYRLKKHIVHFGFCENFSEYAKWLWKADILPITSNQDFFGGSVVEAIYCGVYPILPSRLTYPELLPKEYYDNHIYDNDGELYDKVKNCMLNIDETRGIT</sequence>
<dbReference type="Pfam" id="PF12038">
    <property type="entry name" value="QTMAN_N"/>
    <property type="match status" value="1"/>
</dbReference>
<evidence type="ECO:0000256" key="3">
    <source>
        <dbReference type="ARBA" id="ARBA00022679"/>
    </source>
</evidence>
<feature type="domain" description="Glycosyl transferase family 1" evidence="7">
    <location>
        <begin position="172"/>
        <end position="293"/>
    </location>
</feature>
<feature type="non-terminal residue" evidence="9">
    <location>
        <position position="1"/>
    </location>
</feature>
<dbReference type="AlphaFoldDB" id="A0A382QWP9"/>
<dbReference type="InterPro" id="IPR001296">
    <property type="entry name" value="Glyco_trans_1"/>
</dbReference>
<evidence type="ECO:0000256" key="2">
    <source>
        <dbReference type="ARBA" id="ARBA00022676"/>
    </source>
</evidence>
<keyword evidence="3" id="KW-0808">Transferase</keyword>
<dbReference type="Gene3D" id="3.40.50.2000">
    <property type="entry name" value="Glycogen Phosphorylase B"/>
    <property type="match status" value="1"/>
</dbReference>
<dbReference type="SUPFAM" id="SSF53756">
    <property type="entry name" value="UDP-Glycosyltransferase/glycogen phosphorylase"/>
    <property type="match status" value="1"/>
</dbReference>
<comment type="catalytic activity">
    <reaction evidence="6">
        <text>queuosine(34) in tRNA(Asp) + GDP-alpha-D-mannose = O-4''-alpha-D-mannosylqueuosine(34) in tRNA(Asp) + GDP + H(+)</text>
        <dbReference type="Rhea" id="RHEA:12885"/>
        <dbReference type="Rhea" id="RHEA-COMP:18572"/>
        <dbReference type="Rhea" id="RHEA-COMP:18581"/>
        <dbReference type="ChEBI" id="CHEBI:15378"/>
        <dbReference type="ChEBI" id="CHEBI:57527"/>
        <dbReference type="ChEBI" id="CHEBI:58189"/>
        <dbReference type="ChEBI" id="CHEBI:194431"/>
        <dbReference type="ChEBI" id="CHEBI:194442"/>
        <dbReference type="EC" id="2.4.1.110"/>
    </reaction>
    <physiologicalReaction direction="left-to-right" evidence="6">
        <dbReference type="Rhea" id="RHEA:12886"/>
    </physiologicalReaction>
</comment>
<accession>A0A382QWP9</accession>
<dbReference type="PANTHER" id="PTHR13615:SF3">
    <property type="entry name" value="GLYCOSYLTRANSFERASE-LIKE DOMAIN-CONTAINING PROTEIN 1"/>
    <property type="match status" value="1"/>
</dbReference>
<dbReference type="Pfam" id="PF00534">
    <property type="entry name" value="Glycos_transf_1"/>
    <property type="match status" value="1"/>
</dbReference>
<comment type="similarity">
    <text evidence="1">Belongs to the glycosyltransferase group 1 family. Glycosyltransferase 4 subfamily.</text>
</comment>
<feature type="domain" description="tRNA-queuosine alpha-mannosyltransferase N-terminal" evidence="8">
    <location>
        <begin position="1"/>
        <end position="162"/>
    </location>
</feature>
<evidence type="ECO:0000256" key="5">
    <source>
        <dbReference type="ARBA" id="ARBA00044539"/>
    </source>
</evidence>
<name>A0A382QWP9_9ZZZZ</name>
<dbReference type="PANTHER" id="PTHR13615">
    <property type="entry name" value="GLYCOSYLTRANSFERASE-LIKE 1"/>
    <property type="match status" value="1"/>
</dbReference>
<reference evidence="9" key="1">
    <citation type="submission" date="2018-05" db="EMBL/GenBank/DDBJ databases">
        <authorList>
            <person name="Lanie J.A."/>
            <person name="Ng W.-L."/>
            <person name="Kazmierczak K.M."/>
            <person name="Andrzejewski T.M."/>
            <person name="Davidsen T.M."/>
            <person name="Wayne K.J."/>
            <person name="Tettelin H."/>
            <person name="Glass J.I."/>
            <person name="Rusch D."/>
            <person name="Podicherti R."/>
            <person name="Tsui H.-C.T."/>
            <person name="Winkler M.E."/>
        </authorList>
    </citation>
    <scope>NUCLEOTIDE SEQUENCE</scope>
</reference>
<evidence type="ECO:0000259" key="8">
    <source>
        <dbReference type="Pfam" id="PF12038"/>
    </source>
</evidence>
<evidence type="ECO:0000256" key="4">
    <source>
        <dbReference type="ARBA" id="ARBA00044517"/>
    </source>
</evidence>
<evidence type="ECO:0000256" key="6">
    <source>
        <dbReference type="ARBA" id="ARBA00048439"/>
    </source>
</evidence>
<gene>
    <name evidence="9" type="ORF">METZ01_LOCUS342241</name>
</gene>
<dbReference type="GO" id="GO:0016438">
    <property type="term" value="F:tRNA-queuosine(34) beta-mannosyltransferase activity"/>
    <property type="evidence" value="ECO:0007669"/>
    <property type="project" value="UniProtKB-EC"/>
</dbReference>
<proteinExistence type="inferred from homology"/>
<protein>
    <recommendedName>
        <fullName evidence="5">tRNA-queuosine alpha-mannosyltransferase</fullName>
        <ecNumber evidence="4">2.4.1.110</ecNumber>
    </recommendedName>
</protein>
<evidence type="ECO:0000256" key="1">
    <source>
        <dbReference type="ARBA" id="ARBA00009481"/>
    </source>
</evidence>
<keyword evidence="2" id="KW-0328">Glycosyltransferase</keyword>
<organism evidence="9">
    <name type="scientific">marine metagenome</name>
    <dbReference type="NCBI Taxonomy" id="408172"/>
    <lineage>
        <taxon>unclassified sequences</taxon>
        <taxon>metagenomes</taxon>
        <taxon>ecological metagenomes</taxon>
    </lineage>
</organism>
<dbReference type="InterPro" id="IPR022701">
    <property type="entry name" value="QTMAN_N"/>
</dbReference>
<evidence type="ECO:0000313" key="9">
    <source>
        <dbReference type="EMBL" id="SVC89387.1"/>
    </source>
</evidence>
<evidence type="ECO:0000259" key="7">
    <source>
        <dbReference type="Pfam" id="PF00534"/>
    </source>
</evidence>
<dbReference type="EMBL" id="UINC01117156">
    <property type="protein sequence ID" value="SVC89387.1"/>
    <property type="molecule type" value="Genomic_DNA"/>
</dbReference>
<dbReference type="EC" id="2.4.1.110" evidence="4"/>